<accession>B8J9Y7</accession>
<dbReference type="PANTHER" id="PTHR34322">
    <property type="entry name" value="TRANSPOSASE, Y1_TNP DOMAIN-CONTAINING"/>
    <property type="match status" value="1"/>
</dbReference>
<dbReference type="KEGG" id="acp:A2cp1_0331"/>
<dbReference type="EMBL" id="CP001359">
    <property type="protein sequence ID" value="ACL63690.1"/>
    <property type="molecule type" value="Genomic_DNA"/>
</dbReference>
<proteinExistence type="predicted"/>
<evidence type="ECO:0000259" key="1">
    <source>
        <dbReference type="SMART" id="SM01321"/>
    </source>
</evidence>
<dbReference type="AlphaFoldDB" id="B8J9Y7"/>
<dbReference type="GO" id="GO:0006313">
    <property type="term" value="P:DNA transposition"/>
    <property type="evidence" value="ECO:0007669"/>
    <property type="project" value="InterPro"/>
</dbReference>
<evidence type="ECO:0000313" key="3">
    <source>
        <dbReference type="Proteomes" id="UP000007089"/>
    </source>
</evidence>
<dbReference type="HOGENOM" id="CLU_876165_0_0_7"/>
<keyword evidence="3" id="KW-1185">Reference proteome</keyword>
<dbReference type="GO" id="GO:0003677">
    <property type="term" value="F:DNA binding"/>
    <property type="evidence" value="ECO:0007669"/>
    <property type="project" value="InterPro"/>
</dbReference>
<dbReference type="SMART" id="SM01321">
    <property type="entry name" value="Y1_Tnp"/>
    <property type="match status" value="1"/>
</dbReference>
<dbReference type="InterPro" id="IPR036515">
    <property type="entry name" value="Transposase_17_sf"/>
</dbReference>
<dbReference type="RefSeq" id="WP_012631746.1">
    <property type="nucleotide sequence ID" value="NC_011891.1"/>
</dbReference>
<dbReference type="Gene3D" id="3.30.70.1290">
    <property type="entry name" value="Transposase IS200-like"/>
    <property type="match status" value="1"/>
</dbReference>
<reference evidence="2" key="1">
    <citation type="submission" date="2009-01" db="EMBL/GenBank/DDBJ databases">
        <title>Complete sequence of Anaeromyxobacter dehalogenans 2CP-1.</title>
        <authorList>
            <consortium name="US DOE Joint Genome Institute"/>
            <person name="Lucas S."/>
            <person name="Copeland A."/>
            <person name="Lapidus A."/>
            <person name="Glavina del Rio T."/>
            <person name="Dalin E."/>
            <person name="Tice H."/>
            <person name="Bruce D."/>
            <person name="Goodwin L."/>
            <person name="Pitluck S."/>
            <person name="Saunders E."/>
            <person name="Brettin T."/>
            <person name="Detter J.C."/>
            <person name="Han C."/>
            <person name="Larimer F."/>
            <person name="Land M."/>
            <person name="Hauser L."/>
            <person name="Kyrpides N."/>
            <person name="Ovchinnikova G."/>
            <person name="Beliaev A.S."/>
            <person name="Richardson P."/>
        </authorList>
    </citation>
    <scope>NUCLEOTIDE SEQUENCE</scope>
    <source>
        <strain evidence="2">2CP-1</strain>
    </source>
</reference>
<feature type="domain" description="Transposase IS200-like" evidence="1">
    <location>
        <begin position="8"/>
        <end position="124"/>
    </location>
</feature>
<gene>
    <name evidence="2" type="ordered locus">A2cp1_0331</name>
</gene>
<dbReference type="InterPro" id="IPR002686">
    <property type="entry name" value="Transposase_17"/>
</dbReference>
<protein>
    <recommendedName>
        <fullName evidence="1">Transposase IS200-like domain-containing protein</fullName>
    </recommendedName>
</protein>
<dbReference type="Proteomes" id="UP000007089">
    <property type="component" value="Chromosome"/>
</dbReference>
<evidence type="ECO:0000313" key="2">
    <source>
        <dbReference type="EMBL" id="ACL63690.1"/>
    </source>
</evidence>
<dbReference type="SUPFAM" id="SSF143422">
    <property type="entry name" value="Transposase IS200-like"/>
    <property type="match status" value="1"/>
</dbReference>
<dbReference type="GO" id="GO:0004803">
    <property type="term" value="F:transposase activity"/>
    <property type="evidence" value="ECO:0007669"/>
    <property type="project" value="InterPro"/>
</dbReference>
<dbReference type="PANTHER" id="PTHR34322:SF2">
    <property type="entry name" value="TRANSPOSASE IS200-LIKE DOMAIN-CONTAINING PROTEIN"/>
    <property type="match status" value="1"/>
</dbReference>
<sequence>MTAPRQILSGVTYHVTRRCAQRELLLRPSEMVNETFLYVLGVALRRYGLLLHGFCVLSNHFHLVVTDPGARLPAFEQYLDSLVARSLNAALGRWEAFWASGSYSAVTLATPEDVIDRLAYALANPVAAGLVPTASEWPGLWSSPERIGGEKFVARRPEHFFRPGGSMPESVELQLTLPPGFDDVQQFRECLAQALADREQLAAERMRAEGRSFLGVRRVLAQKPTARPASVAPRRGVRPRVGARDKWKRIEALGRLRSFLNEYREALKALRAGLRDVVFPNGTYWLRVAHGVRCAPG</sequence>
<organism evidence="2 3">
    <name type="scientific">Anaeromyxobacter dehalogenans (strain ATCC BAA-258 / DSM 21875 / 2CP-1)</name>
    <dbReference type="NCBI Taxonomy" id="455488"/>
    <lineage>
        <taxon>Bacteria</taxon>
        <taxon>Pseudomonadati</taxon>
        <taxon>Myxococcota</taxon>
        <taxon>Myxococcia</taxon>
        <taxon>Myxococcales</taxon>
        <taxon>Cystobacterineae</taxon>
        <taxon>Anaeromyxobacteraceae</taxon>
        <taxon>Anaeromyxobacter</taxon>
    </lineage>
</organism>
<name>B8J9Y7_ANAD2</name>